<proteinExistence type="predicted"/>
<feature type="compositionally biased region" description="Low complexity" evidence="8">
    <location>
        <begin position="247"/>
        <end position="278"/>
    </location>
</feature>
<dbReference type="Proteomes" id="UP000001640">
    <property type="component" value="Chromosome 2"/>
</dbReference>
<dbReference type="InParanoid" id="G0VAK8"/>
<feature type="domain" description="C2H2-type" evidence="9">
    <location>
        <begin position="72"/>
        <end position="107"/>
    </location>
</feature>
<feature type="region of interest" description="Disordered" evidence="8">
    <location>
        <begin position="422"/>
        <end position="476"/>
    </location>
</feature>
<reference evidence="10 11" key="1">
    <citation type="journal article" date="2011" name="Proc. Natl. Acad. Sci. U.S.A.">
        <title>Evolutionary erosion of yeast sex chromosomes by mating-type switching accidents.</title>
        <authorList>
            <person name="Gordon J.L."/>
            <person name="Armisen D."/>
            <person name="Proux-Wera E."/>
            <person name="Oheigeartaigh S.S."/>
            <person name="Byrne K.P."/>
            <person name="Wolfe K.H."/>
        </authorList>
    </citation>
    <scope>NUCLEOTIDE SEQUENCE [LARGE SCALE GENOMIC DNA]</scope>
    <source>
        <strain evidence="11">ATCC 76901 / BCRC 22586 / CBS 4309 / NBRC 1992 / NRRL Y-12630</strain>
    </source>
</reference>
<reference key="2">
    <citation type="submission" date="2011-08" db="EMBL/GenBank/DDBJ databases">
        <title>Genome sequence of Naumovozyma castellii.</title>
        <authorList>
            <person name="Gordon J.L."/>
            <person name="Armisen D."/>
            <person name="Proux-Wera E."/>
            <person name="OhEigeartaigh S.S."/>
            <person name="Byrne K.P."/>
            <person name="Wolfe K.H."/>
        </authorList>
    </citation>
    <scope>NUCLEOTIDE SEQUENCE</scope>
    <source>
        <strain>Type strain:CBS 4309</strain>
    </source>
</reference>
<evidence type="ECO:0000256" key="6">
    <source>
        <dbReference type="ARBA" id="ARBA00023242"/>
    </source>
</evidence>
<dbReference type="FunCoup" id="G0VAK8">
    <property type="interactions" value="20"/>
</dbReference>
<keyword evidence="11" id="KW-1185">Reference proteome</keyword>
<keyword evidence="4 7" id="KW-0863">Zinc-finger</keyword>
<evidence type="ECO:0000256" key="8">
    <source>
        <dbReference type="SAM" id="MobiDB-lite"/>
    </source>
</evidence>
<dbReference type="GeneID" id="96902092"/>
<dbReference type="PROSITE" id="PS00028">
    <property type="entry name" value="ZINC_FINGER_C2H2_1"/>
    <property type="match status" value="1"/>
</dbReference>
<evidence type="ECO:0000256" key="4">
    <source>
        <dbReference type="ARBA" id="ARBA00022771"/>
    </source>
</evidence>
<feature type="region of interest" description="Disordered" evidence="8">
    <location>
        <begin position="100"/>
        <end position="122"/>
    </location>
</feature>
<feature type="compositionally biased region" description="Basic residues" evidence="8">
    <location>
        <begin position="100"/>
        <end position="111"/>
    </location>
</feature>
<dbReference type="InterPro" id="IPR013087">
    <property type="entry name" value="Znf_C2H2_type"/>
</dbReference>
<feature type="domain" description="C2H2-type" evidence="9">
    <location>
        <begin position="42"/>
        <end position="71"/>
    </location>
</feature>
<evidence type="ECO:0000256" key="3">
    <source>
        <dbReference type="ARBA" id="ARBA00022737"/>
    </source>
</evidence>
<dbReference type="GO" id="GO:0005634">
    <property type="term" value="C:nucleus"/>
    <property type="evidence" value="ECO:0007669"/>
    <property type="project" value="UniProtKB-SubCell"/>
</dbReference>
<evidence type="ECO:0000256" key="2">
    <source>
        <dbReference type="ARBA" id="ARBA00022723"/>
    </source>
</evidence>
<dbReference type="Pfam" id="PF00096">
    <property type="entry name" value="zf-C2H2"/>
    <property type="match status" value="2"/>
</dbReference>
<dbReference type="InterPro" id="IPR051059">
    <property type="entry name" value="VerF-like"/>
</dbReference>
<dbReference type="EMBL" id="HE576753">
    <property type="protein sequence ID" value="CCC68534.1"/>
    <property type="molecule type" value="Genomic_DNA"/>
</dbReference>
<evidence type="ECO:0000256" key="5">
    <source>
        <dbReference type="ARBA" id="ARBA00022833"/>
    </source>
</evidence>
<dbReference type="GO" id="GO:0000978">
    <property type="term" value="F:RNA polymerase II cis-regulatory region sequence-specific DNA binding"/>
    <property type="evidence" value="ECO:0007669"/>
    <property type="project" value="InterPro"/>
</dbReference>
<name>G0VAK8_NAUCA</name>
<dbReference type="GO" id="GO:0006351">
    <property type="term" value="P:DNA-templated transcription"/>
    <property type="evidence" value="ECO:0007669"/>
    <property type="project" value="InterPro"/>
</dbReference>
<feature type="compositionally biased region" description="Low complexity" evidence="8">
    <location>
        <begin position="215"/>
        <end position="238"/>
    </location>
</feature>
<gene>
    <name evidence="10" type="primary">NCAS0B04500</name>
    <name evidence="10" type="ordered locus">NCAS_0B04500</name>
</gene>
<dbReference type="PROSITE" id="PS50157">
    <property type="entry name" value="ZINC_FINGER_C2H2_2"/>
    <property type="match status" value="2"/>
</dbReference>
<evidence type="ECO:0000313" key="11">
    <source>
        <dbReference type="Proteomes" id="UP000001640"/>
    </source>
</evidence>
<protein>
    <recommendedName>
        <fullName evidence="9">C2H2-type domain-containing protein</fullName>
    </recommendedName>
</protein>
<dbReference type="GO" id="GO:0000785">
    <property type="term" value="C:chromatin"/>
    <property type="evidence" value="ECO:0007669"/>
    <property type="project" value="TreeGrafter"/>
</dbReference>
<dbReference type="Pfam" id="PF04082">
    <property type="entry name" value="Fungal_trans"/>
    <property type="match status" value="1"/>
</dbReference>
<comment type="subcellular location">
    <subcellularLocation>
        <location evidence="1">Nucleus</location>
    </subcellularLocation>
</comment>
<feature type="region of interest" description="Disordered" evidence="8">
    <location>
        <begin position="203"/>
        <end position="278"/>
    </location>
</feature>
<organism evidence="10 11">
    <name type="scientific">Naumovozyma castellii</name>
    <name type="common">Yeast</name>
    <name type="synonym">Saccharomyces castellii</name>
    <dbReference type="NCBI Taxonomy" id="27288"/>
    <lineage>
        <taxon>Eukaryota</taxon>
        <taxon>Fungi</taxon>
        <taxon>Dikarya</taxon>
        <taxon>Ascomycota</taxon>
        <taxon>Saccharomycotina</taxon>
        <taxon>Saccharomycetes</taxon>
        <taxon>Saccharomycetales</taxon>
        <taxon>Saccharomycetaceae</taxon>
        <taxon>Naumovozyma</taxon>
    </lineage>
</organism>
<evidence type="ECO:0000256" key="7">
    <source>
        <dbReference type="PROSITE-ProRule" id="PRU00042"/>
    </source>
</evidence>
<keyword evidence="6" id="KW-0539">Nucleus</keyword>
<feature type="region of interest" description="Disordered" evidence="8">
    <location>
        <begin position="933"/>
        <end position="953"/>
    </location>
</feature>
<dbReference type="OrthoDB" id="1405595at2759"/>
<evidence type="ECO:0000313" key="10">
    <source>
        <dbReference type="EMBL" id="CCC68534.1"/>
    </source>
</evidence>
<dbReference type="OMA" id="LNHNPKQ"/>
<sequence>MAGSPSKNIIRATLNKTDNETSQRRASAPVQKSAKLAVTERYICPHPDCNKSFTRQEHLSRHKLNHWPKEIFVCPFIFPNTNITCNKTFVRKDLLIRHQKRHTKSKNRLHGKNSQGERESKFKPSISIATNNQTEKNKGALAQQLQLNDTMLENMSTGSSVSSIAPSTETTTAMATPMSRALSTSVSVSPTFPTQIHPVSSISSIRTEFRDSSRSQKQPSRSQSSFSNHNNNNNTCQQRDIRDLSAINPTSSIPPSNNNSFKLNSNIPPTNNNTNNNPQFVSWFLESGENNNNVKNNNNIHNETMSNNTTTTNNNNNTNNKGAPSTNSYNIPNAMSNAISMEQNPGIWSEQQGSINPDPITIPSTTSSTSNLLKMQDLFSVDFLNNDPLQSFLQELSAPLPTNATKDFNNLLDTNNTPLLTDQQQQQHTSQQQQQQQQQQNISANGITPPPTSSGVSNSKAHPYPSITTQVSDRPNVLSSFASEKTSATMAKDRSINQLSPVKEVKLPSFALQAPNTDKQSSNSPTLPAISPSTIKNIESHLYKQKLKSSMKSIPSFFYPDPTTKYNISLEKCNELFSLVPELRYVPKKSIVDSIKSFWLNFHPQYGLLHKPSFHVNKQPPILLLSLIMTGASYLGGNYKETISDPICGPLRWIIFSHPDFQPPSQTYIIQSLLLLEGYEKTSTNRYLHERSYLHHGTTIQLLRRTPSLGGHPLFRKDESKSISINNLTNLEDVYKEWINFETLKRVAFYAFFMDTTHAVVFGYLNLFITFNQIQLTLPYPDKIWESYDLSYEKLVEFGLDRGSTGNDSFSNVLKGVLNRAITKLQNHIQKNASYDETDDLLLNANIQSVFSKRIILAGIISIMLQLKEEEKEDTFTSCNYLAGLKIPSPPGLENRGISWKEIISFTLDYWLINIQGDCTELAQNFTLNVNGTDDSEDNMDDNSGDEDDRSSSPLNLILADTNSTCKLPVYHMSQVFLRIFHHDYYIYAGAPWRMNVRIGEDEYQLISTRILNFAKDPSNGGVAIVYAFQFLFQMFIDKANPDRIITKYDVNSEYCITRPNTMALTSLLIWCHNFVLYGPECNMWDNSHAKDQEDQLTTAADNNIKKEAYRPIETFEEYLTRMYRYLYVSTKQDVIDYQKEIWNKAQSLSTLEGNNNLCGMMFFMRELFADSYWDLGKEFSRLFDNCFERSLGRVSPTCYNMYDAEL</sequence>
<accession>G0VAK8</accession>
<feature type="region of interest" description="Disordered" evidence="8">
    <location>
        <begin position="157"/>
        <end position="178"/>
    </location>
</feature>
<dbReference type="InterPro" id="IPR036236">
    <property type="entry name" value="Znf_C2H2_sf"/>
</dbReference>
<dbReference type="SMART" id="SM00355">
    <property type="entry name" value="ZnF_C2H2"/>
    <property type="match status" value="2"/>
</dbReference>
<dbReference type="GO" id="GO:0000981">
    <property type="term" value="F:DNA-binding transcription factor activity, RNA polymerase II-specific"/>
    <property type="evidence" value="ECO:0007669"/>
    <property type="project" value="InterPro"/>
</dbReference>
<feature type="compositionally biased region" description="Low complexity" evidence="8">
    <location>
        <begin position="422"/>
        <end position="440"/>
    </location>
</feature>
<evidence type="ECO:0000259" key="9">
    <source>
        <dbReference type="PROSITE" id="PS50157"/>
    </source>
</evidence>
<dbReference type="AlphaFoldDB" id="G0VAK8"/>
<dbReference type="KEGG" id="ncs:NCAS_0B04500"/>
<keyword evidence="5" id="KW-0862">Zinc</keyword>
<dbReference type="PANTHER" id="PTHR40626">
    <property type="entry name" value="MIP31509P"/>
    <property type="match status" value="1"/>
</dbReference>
<feature type="compositionally biased region" description="Polar residues" evidence="8">
    <location>
        <begin position="157"/>
        <end position="174"/>
    </location>
</feature>
<dbReference type="Gene3D" id="3.30.160.60">
    <property type="entry name" value="Classic Zinc Finger"/>
    <property type="match status" value="1"/>
</dbReference>
<keyword evidence="3" id="KW-0677">Repeat</keyword>
<dbReference type="eggNOG" id="KOG1721">
    <property type="taxonomic scope" value="Eukaryota"/>
</dbReference>
<feature type="compositionally biased region" description="Polar residues" evidence="8">
    <location>
        <begin position="453"/>
        <end position="476"/>
    </location>
</feature>
<dbReference type="PANTHER" id="PTHR40626:SF11">
    <property type="entry name" value="ZINC FINGER PROTEIN YPR022C"/>
    <property type="match status" value="1"/>
</dbReference>
<dbReference type="GO" id="GO:0008270">
    <property type="term" value="F:zinc ion binding"/>
    <property type="evidence" value="ECO:0007669"/>
    <property type="project" value="UniProtKB-KW"/>
</dbReference>
<dbReference type="SUPFAM" id="SSF57667">
    <property type="entry name" value="beta-beta-alpha zinc fingers"/>
    <property type="match status" value="1"/>
</dbReference>
<feature type="compositionally biased region" description="Acidic residues" evidence="8">
    <location>
        <begin position="934"/>
        <end position="949"/>
    </location>
</feature>
<keyword evidence="2" id="KW-0479">Metal-binding</keyword>
<evidence type="ECO:0000256" key="1">
    <source>
        <dbReference type="ARBA" id="ARBA00004123"/>
    </source>
</evidence>
<dbReference type="RefSeq" id="XP_003674906.1">
    <property type="nucleotide sequence ID" value="XM_003674858.1"/>
</dbReference>
<dbReference type="CDD" id="cd12148">
    <property type="entry name" value="fungal_TF_MHR"/>
    <property type="match status" value="1"/>
</dbReference>
<dbReference type="InterPro" id="IPR007219">
    <property type="entry name" value="XnlR_reg_dom"/>
</dbReference>
<dbReference type="HOGENOM" id="CLU_006466_2_1_1"/>